<dbReference type="OrthoDB" id="9798714at2"/>
<comment type="cofactor">
    <cofactor evidence="2">
        <name>Co(2+)</name>
        <dbReference type="ChEBI" id="CHEBI:48828"/>
    </cofactor>
</comment>
<dbReference type="RefSeq" id="WP_137263433.1">
    <property type="nucleotide sequence ID" value="NZ_SZQL01000019.1"/>
</dbReference>
<evidence type="ECO:0000256" key="6">
    <source>
        <dbReference type="ARBA" id="ARBA00022723"/>
    </source>
</evidence>
<comment type="caution">
    <text evidence="15">The sequence shown here is derived from an EMBL/GenBank/DDBJ whole genome shotgun (WGS) entry which is preliminary data.</text>
</comment>
<keyword evidence="7 14" id="KW-0732">Signal</keyword>
<evidence type="ECO:0000256" key="2">
    <source>
        <dbReference type="ARBA" id="ARBA00001941"/>
    </source>
</evidence>
<evidence type="ECO:0000256" key="8">
    <source>
        <dbReference type="ARBA" id="ARBA00022801"/>
    </source>
</evidence>
<dbReference type="PANTHER" id="PTHR31120:SF6">
    <property type="entry name" value="METALLOPROTEASE TIKI HOMOLOG"/>
    <property type="match status" value="1"/>
</dbReference>
<evidence type="ECO:0000256" key="5">
    <source>
        <dbReference type="ARBA" id="ARBA00022692"/>
    </source>
</evidence>
<proteinExistence type="predicted"/>
<sequence>MMKKLLCLSVLMLMSGVLLFAQQKKYPSLFWEITGNGLQKPSYLFGTMHVSNKMVFHLSDSFYIALQQVDVVALEQNPYFWQRDMMQMNEAQDAVKNYMTNGANDYLNEQSFRLNGYEDNLRAALTDQPMQINGLLYRTSRVQEDYEENTYLDLYIYQTGRKLGKLAAGVEDYYESQRMVFQAYQAAAKEQNKKRPDRSDESMYDIQKKIQDAYRRGDLDMLDSLEQYEYVSPAFTEIFLYKRNEVQANSIDTILHHHSLFVGVGAAHLPGKRGVIELLRKKGYHLRPIYMTDRDADKKDAIDKMRVPVVFKEASTSDGFIQMQLPGPLFRRNDSRQNLNDSWQYADMDNGTYYMLTRVKTHAAMYGQTAAQVLKKVDSLLYENIPGKILKKTPITKNGYKGFDIVNRTRRGDMQRYNIIVTPFEVLVFKMSGNEDYVAGAEGDTFFNSTNIQNNQQASQVYTNAQAGFRAALPQMPYITIDKTGGDHLPVMACEAIDSINGNAYMIWKKTVNNYRFLEADTFDLSLIEESVKESDIIDKELSRSFAKQDGYDALNMQFRLKKGNLLFAKAVLRGPHYYLLAVNTKDKKYNPTAFFDSFKLIDFAYNQPQLFNDTSLHYTVQTPVKPVLDTFIQRMVNEAVNDNFYRGANAYNAYWNRNKTAFFQNDSTGEAVLVNCTVFPKYYYSTDTASFWKEQLNMQHYKGMIVKKKEPFVLPDSAIGYKLVIGDTNTVRQIVSMYLLKKNYLYQLTALTDTVSTSSNFINSFFTTFRADNDIKSSSVFQDKTALFFNDYISKDSAVQKLAVDAIPHINYTCKAVPMLQQVIASAKYTDKDYFDRKNSFIHELGYLNDSSCVQNVTAYLLNLYRQSADTSYFQNEIVQALARLKTASAYDSLKNLLLQDPPVYDDNSEYHGLFNIIGDSLALARNLFPDLLQLASLEGYKEPVNSLLKDLVDSGFLAAASYQPYFSRIYFDAKIAMKKQQIKDDKLLQQQSSSEYNEEEDESDDNGAANYHNFDRYRRYYDYSNADDEDNDLVNYATLLIGFYNTNASVPPFFNKLLRSQDEATQLGAAILLARNNIAVPDTVWQNLAAKDKYRAVLYRRLAAIDKENLFPKSAATQPLMAQALLLNDKNSDKFQSCELIGKRLVTEKNQNGYVYFFKYKLNKEDDWKIGISGIQPANLKEVNTNDNLTRMTGKRLASNKPIAAQYDEELKKLLFAMHKSATYFFSSNLYSNYLDDYTDSDN</sequence>
<organism evidence="15 16">
    <name type="scientific">Ilyomonas limi</name>
    <dbReference type="NCBI Taxonomy" id="2575867"/>
    <lineage>
        <taxon>Bacteria</taxon>
        <taxon>Pseudomonadati</taxon>
        <taxon>Bacteroidota</taxon>
        <taxon>Chitinophagia</taxon>
        <taxon>Chitinophagales</taxon>
        <taxon>Chitinophagaceae</taxon>
        <taxon>Ilyomonas</taxon>
    </lineage>
</organism>
<evidence type="ECO:0000313" key="15">
    <source>
        <dbReference type="EMBL" id="TKK65664.1"/>
    </source>
</evidence>
<feature type="compositionally biased region" description="Acidic residues" evidence="13">
    <location>
        <begin position="998"/>
        <end position="1007"/>
    </location>
</feature>
<name>A0A4U3KVP3_9BACT</name>
<dbReference type="GO" id="GO:0030178">
    <property type="term" value="P:negative regulation of Wnt signaling pathway"/>
    <property type="evidence" value="ECO:0007669"/>
    <property type="project" value="InterPro"/>
</dbReference>
<evidence type="ECO:0000256" key="9">
    <source>
        <dbReference type="ARBA" id="ARBA00022989"/>
    </source>
</evidence>
<feature type="chain" id="PRO_5020855824" evidence="14">
    <location>
        <begin position="21"/>
        <end position="1245"/>
    </location>
</feature>
<evidence type="ECO:0000256" key="12">
    <source>
        <dbReference type="ARBA" id="ARBA00023180"/>
    </source>
</evidence>
<dbReference type="EMBL" id="SZQL01000019">
    <property type="protein sequence ID" value="TKK65664.1"/>
    <property type="molecule type" value="Genomic_DNA"/>
</dbReference>
<evidence type="ECO:0000256" key="1">
    <source>
        <dbReference type="ARBA" id="ARBA00001936"/>
    </source>
</evidence>
<accession>A0A4U3KVP3</accession>
<keyword evidence="16" id="KW-1185">Reference proteome</keyword>
<evidence type="ECO:0000256" key="11">
    <source>
        <dbReference type="ARBA" id="ARBA00023136"/>
    </source>
</evidence>
<comment type="subcellular location">
    <subcellularLocation>
        <location evidence="3">Membrane</location>
        <topology evidence="3">Single-pass type I membrane protein</topology>
    </subcellularLocation>
</comment>
<dbReference type="GO" id="GO:0004222">
    <property type="term" value="F:metalloendopeptidase activity"/>
    <property type="evidence" value="ECO:0007669"/>
    <property type="project" value="TreeGrafter"/>
</dbReference>
<dbReference type="GO" id="GO:0006508">
    <property type="term" value="P:proteolysis"/>
    <property type="evidence" value="ECO:0007669"/>
    <property type="project" value="UniProtKB-KW"/>
</dbReference>
<keyword evidence="9" id="KW-1133">Transmembrane helix</keyword>
<evidence type="ECO:0000256" key="7">
    <source>
        <dbReference type="ARBA" id="ARBA00022729"/>
    </source>
</evidence>
<gene>
    <name evidence="15" type="ORF">FC093_19195</name>
</gene>
<evidence type="ECO:0000313" key="16">
    <source>
        <dbReference type="Proteomes" id="UP000305848"/>
    </source>
</evidence>
<keyword evidence="8" id="KW-0378">Hydrolase</keyword>
<keyword evidence="11" id="KW-0472">Membrane</keyword>
<reference evidence="15 16" key="1">
    <citation type="submission" date="2019-05" db="EMBL/GenBank/DDBJ databases">
        <title>Panacibacter sp. strain 17mud1-8 Genome sequencing and assembly.</title>
        <authorList>
            <person name="Chhetri G."/>
        </authorList>
    </citation>
    <scope>NUCLEOTIDE SEQUENCE [LARGE SCALE GENOMIC DNA]</scope>
    <source>
        <strain evidence="15 16">17mud1-8</strain>
    </source>
</reference>
<dbReference type="GO" id="GO:0046872">
    <property type="term" value="F:metal ion binding"/>
    <property type="evidence" value="ECO:0007669"/>
    <property type="project" value="UniProtKB-KW"/>
</dbReference>
<protein>
    <submittedName>
        <fullName evidence="15">TraB/GumN family protein</fullName>
    </submittedName>
</protein>
<dbReference type="AlphaFoldDB" id="A0A4U3KVP3"/>
<keyword evidence="5" id="KW-0812">Transmembrane</keyword>
<dbReference type="PANTHER" id="PTHR31120">
    <property type="entry name" value="METALLOPROTEASE TIKI"/>
    <property type="match status" value="1"/>
</dbReference>
<evidence type="ECO:0000256" key="10">
    <source>
        <dbReference type="ARBA" id="ARBA00023049"/>
    </source>
</evidence>
<dbReference type="CDD" id="cd14789">
    <property type="entry name" value="Tiki"/>
    <property type="match status" value="1"/>
</dbReference>
<evidence type="ECO:0000256" key="14">
    <source>
        <dbReference type="SAM" id="SignalP"/>
    </source>
</evidence>
<dbReference type="GO" id="GO:0016020">
    <property type="term" value="C:membrane"/>
    <property type="evidence" value="ECO:0007669"/>
    <property type="project" value="UniProtKB-SubCell"/>
</dbReference>
<dbReference type="Proteomes" id="UP000305848">
    <property type="component" value="Unassembled WGS sequence"/>
</dbReference>
<keyword evidence="6" id="KW-0479">Metal-binding</keyword>
<keyword evidence="10" id="KW-0482">Metalloprotease</keyword>
<keyword evidence="12" id="KW-0325">Glycoprotein</keyword>
<dbReference type="Pfam" id="PF01963">
    <property type="entry name" value="TraB_PrgY_gumN"/>
    <property type="match status" value="1"/>
</dbReference>
<evidence type="ECO:0000256" key="3">
    <source>
        <dbReference type="ARBA" id="ARBA00004479"/>
    </source>
</evidence>
<feature type="region of interest" description="Disordered" evidence="13">
    <location>
        <begin position="989"/>
        <end position="1012"/>
    </location>
</feature>
<dbReference type="InterPro" id="IPR040230">
    <property type="entry name" value="TIKI1/2-like"/>
</dbReference>
<comment type="cofactor">
    <cofactor evidence="1">
        <name>Mn(2+)</name>
        <dbReference type="ChEBI" id="CHEBI:29035"/>
    </cofactor>
</comment>
<evidence type="ECO:0000256" key="13">
    <source>
        <dbReference type="SAM" id="MobiDB-lite"/>
    </source>
</evidence>
<evidence type="ECO:0000256" key="4">
    <source>
        <dbReference type="ARBA" id="ARBA00022670"/>
    </source>
</evidence>
<keyword evidence="4" id="KW-0645">Protease</keyword>
<feature type="signal peptide" evidence="14">
    <location>
        <begin position="1"/>
        <end position="20"/>
    </location>
</feature>
<dbReference type="InterPro" id="IPR002816">
    <property type="entry name" value="TraB/PrgY/GumN_fam"/>
</dbReference>